<dbReference type="InterPro" id="IPR027417">
    <property type="entry name" value="P-loop_NTPase"/>
</dbReference>
<dbReference type="STRING" id="39946.B8BEX8"/>
<sequence>MSWWPRRDIAYNIAELKMRAQQIGERRTRFSQKERTNPELVGVDYIKELTKWVTNEEYKDGVLSVLGFGGVGKTAIATALYRQLGDQFDLRAMVTVSQSSDVEAILRSILEQVMPQANDGQEQQQGGRASQKKRLHHAIISYHGHHTYSIPDSLDIPNFFVSRIYA</sequence>
<dbReference type="AlphaFoldDB" id="B8BEX8"/>
<reference evidence="2 3" key="1">
    <citation type="journal article" date="2005" name="PLoS Biol.">
        <title>The genomes of Oryza sativa: a history of duplications.</title>
        <authorList>
            <person name="Yu J."/>
            <person name="Wang J."/>
            <person name="Lin W."/>
            <person name="Li S."/>
            <person name="Li H."/>
            <person name="Zhou J."/>
            <person name="Ni P."/>
            <person name="Dong W."/>
            <person name="Hu S."/>
            <person name="Zeng C."/>
            <person name="Zhang J."/>
            <person name="Zhang Y."/>
            <person name="Li R."/>
            <person name="Xu Z."/>
            <person name="Li S."/>
            <person name="Li X."/>
            <person name="Zheng H."/>
            <person name="Cong L."/>
            <person name="Lin L."/>
            <person name="Yin J."/>
            <person name="Geng J."/>
            <person name="Li G."/>
            <person name="Shi J."/>
            <person name="Liu J."/>
            <person name="Lv H."/>
            <person name="Li J."/>
            <person name="Wang J."/>
            <person name="Deng Y."/>
            <person name="Ran L."/>
            <person name="Shi X."/>
            <person name="Wang X."/>
            <person name="Wu Q."/>
            <person name="Li C."/>
            <person name="Ren X."/>
            <person name="Wang J."/>
            <person name="Wang X."/>
            <person name="Li D."/>
            <person name="Liu D."/>
            <person name="Zhang X."/>
            <person name="Ji Z."/>
            <person name="Zhao W."/>
            <person name="Sun Y."/>
            <person name="Zhang Z."/>
            <person name="Bao J."/>
            <person name="Han Y."/>
            <person name="Dong L."/>
            <person name="Ji J."/>
            <person name="Chen P."/>
            <person name="Wu S."/>
            <person name="Liu J."/>
            <person name="Xiao Y."/>
            <person name="Bu D."/>
            <person name="Tan J."/>
            <person name="Yang L."/>
            <person name="Ye C."/>
            <person name="Zhang J."/>
            <person name="Xu J."/>
            <person name="Zhou Y."/>
            <person name="Yu Y."/>
            <person name="Zhang B."/>
            <person name="Zhuang S."/>
            <person name="Wei H."/>
            <person name="Liu B."/>
            <person name="Lei M."/>
            <person name="Yu H."/>
            <person name="Li Y."/>
            <person name="Xu H."/>
            <person name="Wei S."/>
            <person name="He X."/>
            <person name="Fang L."/>
            <person name="Zhang Z."/>
            <person name="Zhang Y."/>
            <person name="Huang X."/>
            <person name="Su Z."/>
            <person name="Tong W."/>
            <person name="Li J."/>
            <person name="Tong Z."/>
            <person name="Li S."/>
            <person name="Ye J."/>
            <person name="Wang L."/>
            <person name="Fang L."/>
            <person name="Lei T."/>
            <person name="Chen C."/>
            <person name="Chen H."/>
            <person name="Xu Z."/>
            <person name="Li H."/>
            <person name="Huang H."/>
            <person name="Zhang F."/>
            <person name="Xu H."/>
            <person name="Li N."/>
            <person name="Zhao C."/>
            <person name="Li S."/>
            <person name="Dong L."/>
            <person name="Huang Y."/>
            <person name="Li L."/>
            <person name="Xi Y."/>
            <person name="Qi Q."/>
            <person name="Li W."/>
            <person name="Zhang B."/>
            <person name="Hu W."/>
            <person name="Zhang Y."/>
            <person name="Tian X."/>
            <person name="Jiao Y."/>
            <person name="Liang X."/>
            <person name="Jin J."/>
            <person name="Gao L."/>
            <person name="Zheng W."/>
            <person name="Hao B."/>
            <person name="Liu S."/>
            <person name="Wang W."/>
            <person name="Yuan L."/>
            <person name="Cao M."/>
            <person name="McDermott J."/>
            <person name="Samudrala R."/>
            <person name="Wang J."/>
            <person name="Wong G.K."/>
            <person name="Yang H."/>
        </authorList>
    </citation>
    <scope>NUCLEOTIDE SEQUENCE [LARGE SCALE GENOMIC DNA]</scope>
    <source>
        <strain evidence="3">cv. 93-11</strain>
    </source>
</reference>
<dbReference type="PANTHER" id="PTHR19338">
    <property type="entry name" value="TRANSLOCASE OF INNER MITOCHONDRIAL MEMBRANE 13 HOMOLOG"/>
    <property type="match status" value="1"/>
</dbReference>
<organism evidence="2 3">
    <name type="scientific">Oryza sativa subsp. indica</name>
    <name type="common">Rice</name>
    <dbReference type="NCBI Taxonomy" id="39946"/>
    <lineage>
        <taxon>Eukaryota</taxon>
        <taxon>Viridiplantae</taxon>
        <taxon>Streptophyta</taxon>
        <taxon>Embryophyta</taxon>
        <taxon>Tracheophyta</taxon>
        <taxon>Spermatophyta</taxon>
        <taxon>Magnoliopsida</taxon>
        <taxon>Liliopsida</taxon>
        <taxon>Poales</taxon>
        <taxon>Poaceae</taxon>
        <taxon>BOP clade</taxon>
        <taxon>Oryzoideae</taxon>
        <taxon>Oryzeae</taxon>
        <taxon>Oryzinae</taxon>
        <taxon>Oryza</taxon>
        <taxon>Oryza sativa</taxon>
    </lineage>
</organism>
<gene>
    <name evidence="2" type="ORF">OsI_31121</name>
</gene>
<dbReference type="HOGENOM" id="CLU_1605423_0_0_1"/>
<keyword evidence="3" id="KW-1185">Reference proteome</keyword>
<dbReference type="PANTHER" id="PTHR19338:SF47">
    <property type="entry name" value="OS11G0687900 PROTEIN"/>
    <property type="match status" value="1"/>
</dbReference>
<evidence type="ECO:0000313" key="3">
    <source>
        <dbReference type="Proteomes" id="UP000007015"/>
    </source>
</evidence>
<dbReference type="Gene3D" id="3.40.50.300">
    <property type="entry name" value="P-loop containing nucleotide triphosphate hydrolases"/>
    <property type="match status" value="1"/>
</dbReference>
<dbReference type="Gramene" id="BGIOSGA029880-TA">
    <property type="protein sequence ID" value="BGIOSGA029880-PA"/>
    <property type="gene ID" value="BGIOSGA029880"/>
</dbReference>
<dbReference type="Pfam" id="PF00931">
    <property type="entry name" value="NB-ARC"/>
    <property type="match status" value="1"/>
</dbReference>
<feature type="domain" description="NB-ARC" evidence="1">
    <location>
        <begin position="46"/>
        <end position="138"/>
    </location>
</feature>
<dbReference type="EMBL" id="CM000134">
    <property type="protein sequence ID" value="EEC84470.1"/>
    <property type="molecule type" value="Genomic_DNA"/>
</dbReference>
<protein>
    <recommendedName>
        <fullName evidence="1">NB-ARC domain-containing protein</fullName>
    </recommendedName>
</protein>
<dbReference type="GO" id="GO:0043531">
    <property type="term" value="F:ADP binding"/>
    <property type="evidence" value="ECO:0007669"/>
    <property type="project" value="InterPro"/>
</dbReference>
<dbReference type="InterPro" id="IPR002182">
    <property type="entry name" value="NB-ARC"/>
</dbReference>
<evidence type="ECO:0000313" key="2">
    <source>
        <dbReference type="EMBL" id="EEC84470.1"/>
    </source>
</evidence>
<proteinExistence type="predicted"/>
<dbReference type="SUPFAM" id="SSF52540">
    <property type="entry name" value="P-loop containing nucleoside triphosphate hydrolases"/>
    <property type="match status" value="1"/>
</dbReference>
<dbReference type="Proteomes" id="UP000007015">
    <property type="component" value="Chromosome 9"/>
</dbReference>
<accession>B8BEX8</accession>
<name>B8BEX8_ORYSI</name>
<evidence type="ECO:0000259" key="1">
    <source>
        <dbReference type="Pfam" id="PF00931"/>
    </source>
</evidence>